<name>G3JDC8_CORMM</name>
<dbReference type="KEGG" id="cmt:CCM_03976"/>
<accession>G3JDC8</accession>
<reference evidence="2 3" key="1">
    <citation type="journal article" date="2011" name="Genome Biol.">
        <title>Genome sequence of the insect pathogenic fungus Cordyceps militaris, a valued traditional Chinese medicine.</title>
        <authorList>
            <person name="Zheng P."/>
            <person name="Xia Y."/>
            <person name="Xiao G."/>
            <person name="Xiong C."/>
            <person name="Hu X."/>
            <person name="Zhang S."/>
            <person name="Zheng H."/>
            <person name="Huang Y."/>
            <person name="Zhou Y."/>
            <person name="Wang S."/>
            <person name="Zhao G.P."/>
            <person name="Liu X."/>
            <person name="St Leger R.J."/>
            <person name="Wang C."/>
        </authorList>
    </citation>
    <scope>NUCLEOTIDE SEQUENCE [LARGE SCALE GENOMIC DNA]</scope>
    <source>
        <strain evidence="2 3">CM01</strain>
    </source>
</reference>
<dbReference type="InParanoid" id="G3JDC8"/>
<sequence>MISLGLSLIREILRASLFLSETWHNPALGGRPQLVPGLEDSLLVLMGATASELAPTSGAQLEGGSQSWIECTHPGNRRVPTPAGRRQRNRNGKAGVELHHYYLCPSNLGKKSTASLLIKAGRNGSLCFDANKAS</sequence>
<feature type="region of interest" description="Disordered" evidence="1">
    <location>
        <begin position="72"/>
        <end position="91"/>
    </location>
</feature>
<dbReference type="Proteomes" id="UP000001610">
    <property type="component" value="Unassembled WGS sequence"/>
</dbReference>
<proteinExistence type="predicted"/>
<evidence type="ECO:0000313" key="3">
    <source>
        <dbReference type="Proteomes" id="UP000001610"/>
    </source>
</evidence>
<dbReference type="VEuPathDB" id="FungiDB:CCM_03976"/>
<evidence type="ECO:0000313" key="2">
    <source>
        <dbReference type="EMBL" id="EGX92603.1"/>
    </source>
</evidence>
<organism evidence="2 3">
    <name type="scientific">Cordyceps militaris (strain CM01)</name>
    <name type="common">Caterpillar fungus</name>
    <dbReference type="NCBI Taxonomy" id="983644"/>
    <lineage>
        <taxon>Eukaryota</taxon>
        <taxon>Fungi</taxon>
        <taxon>Dikarya</taxon>
        <taxon>Ascomycota</taxon>
        <taxon>Pezizomycotina</taxon>
        <taxon>Sordariomycetes</taxon>
        <taxon>Hypocreomycetidae</taxon>
        <taxon>Hypocreales</taxon>
        <taxon>Cordycipitaceae</taxon>
        <taxon>Cordyceps</taxon>
    </lineage>
</organism>
<dbReference type="HOGENOM" id="CLU_1896105_0_0_1"/>
<keyword evidence="3" id="KW-1185">Reference proteome</keyword>
<dbReference type="RefSeq" id="XP_006669187.1">
    <property type="nucleotide sequence ID" value="XM_006669124.1"/>
</dbReference>
<dbReference type="AlphaFoldDB" id="G3JDC8"/>
<gene>
    <name evidence="2" type="ORF">CCM_03976</name>
</gene>
<dbReference type="GeneID" id="18165999"/>
<protein>
    <submittedName>
        <fullName evidence="2">Uncharacterized protein</fullName>
    </submittedName>
</protein>
<dbReference type="EMBL" id="JH126401">
    <property type="protein sequence ID" value="EGX92603.1"/>
    <property type="molecule type" value="Genomic_DNA"/>
</dbReference>
<evidence type="ECO:0000256" key="1">
    <source>
        <dbReference type="SAM" id="MobiDB-lite"/>
    </source>
</evidence>